<dbReference type="InterPro" id="IPR001766">
    <property type="entry name" value="Fork_head_dom"/>
</dbReference>
<evidence type="ECO:0000313" key="6">
    <source>
        <dbReference type="RefSeq" id="XP_031552182.1"/>
    </source>
</evidence>
<dbReference type="OrthoDB" id="5954824at2759"/>
<dbReference type="AlphaFoldDB" id="A0A6P8HHU0"/>
<dbReference type="PRINTS" id="PR00053">
    <property type="entry name" value="FORKHEAD"/>
</dbReference>
<gene>
    <name evidence="6" type="primary">LOC116289410</name>
</gene>
<dbReference type="InterPro" id="IPR030456">
    <property type="entry name" value="TF_fork_head_CS_2"/>
</dbReference>
<proteinExistence type="predicted"/>
<dbReference type="GeneID" id="116289410"/>
<keyword evidence="1 3" id="KW-0238">DNA-binding</keyword>
<evidence type="ECO:0000259" key="4">
    <source>
        <dbReference type="PROSITE" id="PS50039"/>
    </source>
</evidence>
<dbReference type="RefSeq" id="XP_031552182.1">
    <property type="nucleotide sequence ID" value="XM_031696322.1"/>
</dbReference>
<dbReference type="InParanoid" id="A0A6P8HHU0"/>
<dbReference type="PROSITE" id="PS00658">
    <property type="entry name" value="FORK_HEAD_2"/>
    <property type="match status" value="1"/>
</dbReference>
<dbReference type="GO" id="GO:0000978">
    <property type="term" value="F:RNA polymerase II cis-regulatory region sequence-specific DNA binding"/>
    <property type="evidence" value="ECO:0007669"/>
    <property type="project" value="TreeGrafter"/>
</dbReference>
<comment type="subcellular location">
    <subcellularLocation>
        <location evidence="3">Nucleus</location>
    </subcellularLocation>
</comment>
<organism evidence="5 6">
    <name type="scientific">Actinia tenebrosa</name>
    <name type="common">Australian red waratah sea anemone</name>
    <dbReference type="NCBI Taxonomy" id="6105"/>
    <lineage>
        <taxon>Eukaryota</taxon>
        <taxon>Metazoa</taxon>
        <taxon>Cnidaria</taxon>
        <taxon>Anthozoa</taxon>
        <taxon>Hexacorallia</taxon>
        <taxon>Actiniaria</taxon>
        <taxon>Actiniidae</taxon>
        <taxon>Actinia</taxon>
    </lineage>
</organism>
<evidence type="ECO:0000256" key="2">
    <source>
        <dbReference type="ARBA" id="ARBA00023242"/>
    </source>
</evidence>
<feature type="DNA-binding region" description="Fork-head" evidence="3">
    <location>
        <begin position="95"/>
        <end position="188"/>
    </location>
</feature>
<keyword evidence="5" id="KW-1185">Reference proteome</keyword>
<protein>
    <submittedName>
        <fullName evidence="6">Forkhead box protein I1-B-like</fullName>
    </submittedName>
</protein>
<sequence>MSTFSPLQAAHYGIPHGPGFHKSYITDLIPQQTGLYSRSPCACCFHEMFIQPYIIQDTPSQWSAHRPLYNQLCFPQESIVQDKDKQTKTQIEYKKPKLSYVELIAEAILSSKEKHLVLGDIYEAIIEKYPYFETKGSGWRNSIRHNLSLSDCFIKGERCPNGKGHFWEVNQECYGGNGEKGRPKPHKKKLGVRPKTKTDYIHNKLKQEKAISEEYSQLSLLSQLRFDDEIRQFEIARMKLTEVRRG</sequence>
<evidence type="ECO:0000313" key="5">
    <source>
        <dbReference type="Proteomes" id="UP000515163"/>
    </source>
</evidence>
<dbReference type="KEGG" id="aten:116289410"/>
<dbReference type="PROSITE" id="PS50039">
    <property type="entry name" value="FORK_HEAD_3"/>
    <property type="match status" value="1"/>
</dbReference>
<dbReference type="InterPro" id="IPR036390">
    <property type="entry name" value="WH_DNA-bd_sf"/>
</dbReference>
<name>A0A6P8HHU0_ACTTE</name>
<dbReference type="Gene3D" id="1.10.10.10">
    <property type="entry name" value="Winged helix-like DNA-binding domain superfamily/Winged helix DNA-binding domain"/>
    <property type="match status" value="1"/>
</dbReference>
<dbReference type="GO" id="GO:0000981">
    <property type="term" value="F:DNA-binding transcription factor activity, RNA polymerase II-specific"/>
    <property type="evidence" value="ECO:0007669"/>
    <property type="project" value="TreeGrafter"/>
</dbReference>
<dbReference type="Proteomes" id="UP000515163">
    <property type="component" value="Unplaced"/>
</dbReference>
<dbReference type="Pfam" id="PF00250">
    <property type="entry name" value="Forkhead"/>
    <property type="match status" value="1"/>
</dbReference>
<dbReference type="PANTHER" id="PTHR11829:SF343">
    <property type="entry name" value="FORK-HEAD DOMAIN-CONTAINING PROTEIN"/>
    <property type="match status" value="1"/>
</dbReference>
<evidence type="ECO:0000256" key="3">
    <source>
        <dbReference type="PROSITE-ProRule" id="PRU00089"/>
    </source>
</evidence>
<dbReference type="GO" id="GO:0005634">
    <property type="term" value="C:nucleus"/>
    <property type="evidence" value="ECO:0007669"/>
    <property type="project" value="UniProtKB-SubCell"/>
</dbReference>
<reference evidence="6" key="1">
    <citation type="submission" date="2025-08" db="UniProtKB">
        <authorList>
            <consortium name="RefSeq"/>
        </authorList>
    </citation>
    <scope>IDENTIFICATION</scope>
    <source>
        <tissue evidence="6">Tentacle</tissue>
    </source>
</reference>
<dbReference type="SMART" id="SM00339">
    <property type="entry name" value="FH"/>
    <property type="match status" value="1"/>
</dbReference>
<dbReference type="SUPFAM" id="SSF46785">
    <property type="entry name" value="Winged helix' DNA-binding domain"/>
    <property type="match status" value="1"/>
</dbReference>
<evidence type="ECO:0000256" key="1">
    <source>
        <dbReference type="ARBA" id="ARBA00023125"/>
    </source>
</evidence>
<dbReference type="InterPro" id="IPR050211">
    <property type="entry name" value="FOX_domain-containing"/>
</dbReference>
<dbReference type="GO" id="GO:0030154">
    <property type="term" value="P:cell differentiation"/>
    <property type="evidence" value="ECO:0007669"/>
    <property type="project" value="TreeGrafter"/>
</dbReference>
<feature type="domain" description="Fork-head" evidence="4">
    <location>
        <begin position="95"/>
        <end position="188"/>
    </location>
</feature>
<dbReference type="InterPro" id="IPR036388">
    <property type="entry name" value="WH-like_DNA-bd_sf"/>
</dbReference>
<dbReference type="GO" id="GO:0009653">
    <property type="term" value="P:anatomical structure morphogenesis"/>
    <property type="evidence" value="ECO:0007669"/>
    <property type="project" value="TreeGrafter"/>
</dbReference>
<keyword evidence="2 3" id="KW-0539">Nucleus</keyword>
<dbReference type="PANTHER" id="PTHR11829">
    <property type="entry name" value="FORKHEAD BOX PROTEIN"/>
    <property type="match status" value="1"/>
</dbReference>
<accession>A0A6P8HHU0</accession>